<dbReference type="PROSITE" id="PS50893">
    <property type="entry name" value="ABC_TRANSPORTER_2"/>
    <property type="match status" value="1"/>
</dbReference>
<dbReference type="Pfam" id="PF00005">
    <property type="entry name" value="ABC_tran"/>
    <property type="match status" value="1"/>
</dbReference>
<evidence type="ECO:0000256" key="1">
    <source>
        <dbReference type="ARBA" id="ARBA00005417"/>
    </source>
</evidence>
<evidence type="ECO:0000313" key="7">
    <source>
        <dbReference type="Proteomes" id="UP001138768"/>
    </source>
</evidence>
<organism evidence="6 7">
    <name type="scientific">Lamprobacter modestohalophilus</name>
    <dbReference type="NCBI Taxonomy" id="1064514"/>
    <lineage>
        <taxon>Bacteria</taxon>
        <taxon>Pseudomonadati</taxon>
        <taxon>Pseudomonadota</taxon>
        <taxon>Gammaproteobacteria</taxon>
        <taxon>Chromatiales</taxon>
        <taxon>Chromatiaceae</taxon>
        <taxon>Lamprobacter</taxon>
    </lineage>
</organism>
<comment type="similarity">
    <text evidence="1">Belongs to the ABC transporter superfamily.</text>
</comment>
<dbReference type="Proteomes" id="UP001138768">
    <property type="component" value="Unassembled WGS sequence"/>
</dbReference>
<keyword evidence="3" id="KW-0547">Nucleotide-binding</keyword>
<dbReference type="InterPro" id="IPR050683">
    <property type="entry name" value="Bact_Polysacc_Export_ATP-bd"/>
</dbReference>
<dbReference type="InterPro" id="IPR003439">
    <property type="entry name" value="ABC_transporter-like_ATP-bd"/>
</dbReference>
<gene>
    <name evidence="6" type="ORF">CKO42_02905</name>
</gene>
<dbReference type="PANTHER" id="PTHR46743:SF2">
    <property type="entry name" value="TEICHOIC ACIDS EXPORT ATP-BINDING PROTEIN TAGH"/>
    <property type="match status" value="1"/>
</dbReference>
<dbReference type="GO" id="GO:0016020">
    <property type="term" value="C:membrane"/>
    <property type="evidence" value="ECO:0007669"/>
    <property type="project" value="InterPro"/>
</dbReference>
<evidence type="ECO:0000256" key="3">
    <source>
        <dbReference type="ARBA" id="ARBA00022741"/>
    </source>
</evidence>
<keyword evidence="7" id="KW-1185">Reference proteome</keyword>
<dbReference type="InterPro" id="IPR003593">
    <property type="entry name" value="AAA+_ATPase"/>
</dbReference>
<dbReference type="EMBL" id="NRRY01000003">
    <property type="protein sequence ID" value="MBK1617421.1"/>
    <property type="molecule type" value="Genomic_DNA"/>
</dbReference>
<name>A0A9X0W5X8_9GAMM</name>
<proteinExistence type="inferred from homology"/>
<dbReference type="RefSeq" id="WP_200238440.1">
    <property type="nucleotide sequence ID" value="NZ_NRRY01000003.1"/>
</dbReference>
<reference evidence="6 7" key="1">
    <citation type="journal article" date="2020" name="Microorganisms">
        <title>Osmotic Adaptation and Compatible Solute Biosynthesis of Phototrophic Bacteria as Revealed from Genome Analyses.</title>
        <authorList>
            <person name="Imhoff J.F."/>
            <person name="Rahn T."/>
            <person name="Kunzel S."/>
            <person name="Keller A."/>
            <person name="Neulinger S.C."/>
        </authorList>
    </citation>
    <scope>NUCLEOTIDE SEQUENCE [LARGE SCALE GENOMIC DNA]</scope>
    <source>
        <strain evidence="6 7">DSM 25653</strain>
    </source>
</reference>
<comment type="caution">
    <text evidence="6">The sequence shown here is derived from an EMBL/GenBank/DDBJ whole genome shotgun (WGS) entry which is preliminary data.</text>
</comment>
<dbReference type="InterPro" id="IPR027417">
    <property type="entry name" value="P-loop_NTPase"/>
</dbReference>
<dbReference type="AlphaFoldDB" id="A0A9X0W5X8"/>
<dbReference type="GO" id="GO:0005524">
    <property type="term" value="F:ATP binding"/>
    <property type="evidence" value="ECO:0007669"/>
    <property type="project" value="UniProtKB-KW"/>
</dbReference>
<dbReference type="GO" id="GO:0016887">
    <property type="term" value="F:ATP hydrolysis activity"/>
    <property type="evidence" value="ECO:0007669"/>
    <property type="project" value="InterPro"/>
</dbReference>
<dbReference type="CDD" id="cd03220">
    <property type="entry name" value="ABC_KpsT_Wzt"/>
    <property type="match status" value="1"/>
</dbReference>
<keyword evidence="4" id="KW-0067">ATP-binding</keyword>
<sequence>MNDTLIKVEGVSKKFCRSLKRSLWYGMRDLGNELIGRRHSRDGELRRDEFWAVKDVSFELKRGECLGLIGRNGAGKTTLLRMLNGLIKPDSGSIEMRGRVGALIALGAGFNPILTGRENIYVNASVIGVSKEEIEEKIKAIVDFAEIGDFIDMPVQNYSSGMTVRLGFSIATLLQPDILILDEVLAVGDAAFRYKCYRHMDQLLKNSAVIFVSHDMPNIGRISSSTLLLSKGEIAFLGDTLDGIEAYRELNNDPLSSNHDKIVTTYPPVKDVSIVGLPNEQQFSSKFSAEIIIDSEAHVGHCTLRFNVTDLSGNYVASCVVNSDEYNIKINRGKNHWRIGFSSLPLKADRYMLRATFTDSRGAIIALWHNGHQIRVTGGHLGIVSNCQLDLCSWNTL</sequence>
<feature type="domain" description="ABC transporter" evidence="5">
    <location>
        <begin position="30"/>
        <end position="256"/>
    </location>
</feature>
<evidence type="ECO:0000313" key="6">
    <source>
        <dbReference type="EMBL" id="MBK1617421.1"/>
    </source>
</evidence>
<evidence type="ECO:0000256" key="4">
    <source>
        <dbReference type="ARBA" id="ARBA00022840"/>
    </source>
</evidence>
<dbReference type="Gene3D" id="3.40.50.300">
    <property type="entry name" value="P-loop containing nucleotide triphosphate hydrolases"/>
    <property type="match status" value="1"/>
</dbReference>
<dbReference type="SUPFAM" id="SSF52540">
    <property type="entry name" value="P-loop containing nucleoside triphosphate hydrolases"/>
    <property type="match status" value="1"/>
</dbReference>
<evidence type="ECO:0000259" key="5">
    <source>
        <dbReference type="PROSITE" id="PS50893"/>
    </source>
</evidence>
<dbReference type="PANTHER" id="PTHR46743">
    <property type="entry name" value="TEICHOIC ACIDS EXPORT ATP-BINDING PROTEIN TAGH"/>
    <property type="match status" value="1"/>
</dbReference>
<dbReference type="SMART" id="SM00382">
    <property type="entry name" value="AAA"/>
    <property type="match status" value="1"/>
</dbReference>
<protein>
    <recommendedName>
        <fullName evidence="5">ABC transporter domain-containing protein</fullName>
    </recommendedName>
</protein>
<dbReference type="InterPro" id="IPR015860">
    <property type="entry name" value="ABC_transpr_TagH-like"/>
</dbReference>
<accession>A0A9X0W5X8</accession>
<keyword evidence="2" id="KW-0813">Transport</keyword>
<dbReference type="GO" id="GO:0140359">
    <property type="term" value="F:ABC-type transporter activity"/>
    <property type="evidence" value="ECO:0007669"/>
    <property type="project" value="InterPro"/>
</dbReference>
<evidence type="ECO:0000256" key="2">
    <source>
        <dbReference type="ARBA" id="ARBA00022448"/>
    </source>
</evidence>